<feature type="region of interest" description="Disordered" evidence="6">
    <location>
        <begin position="1"/>
        <end position="26"/>
    </location>
</feature>
<dbReference type="Pfam" id="PF00877">
    <property type="entry name" value="NLPC_P60"/>
    <property type="match status" value="1"/>
</dbReference>
<comment type="caution">
    <text evidence="8">The sequence shown here is derived from an EMBL/GenBank/DDBJ whole genome shotgun (WGS) entry which is preliminary data.</text>
</comment>
<dbReference type="AlphaFoldDB" id="A0A401FT59"/>
<evidence type="ECO:0000313" key="9">
    <source>
        <dbReference type="Proteomes" id="UP000288096"/>
    </source>
</evidence>
<reference evidence="9" key="2">
    <citation type="submission" date="2019-01" db="EMBL/GenBank/DDBJ databases">
        <title>Genome sequence of Desulfonema ishimotonii strain Tokyo 01.</title>
        <authorList>
            <person name="Fukui M."/>
        </authorList>
    </citation>
    <scope>NUCLEOTIDE SEQUENCE [LARGE SCALE GENOMIC DNA]</scope>
    <source>
        <strain evidence="9">Tokyo 01</strain>
    </source>
</reference>
<reference evidence="9" key="1">
    <citation type="submission" date="2017-11" db="EMBL/GenBank/DDBJ databases">
        <authorList>
            <person name="Watanabe M."/>
            <person name="Kojima H."/>
        </authorList>
    </citation>
    <scope>NUCLEOTIDE SEQUENCE [LARGE SCALE GENOMIC DNA]</scope>
    <source>
        <strain evidence="9">Tokyo 01</strain>
    </source>
</reference>
<dbReference type="PANTHER" id="PTHR47360:SF1">
    <property type="entry name" value="ENDOPEPTIDASE NLPC-RELATED"/>
    <property type="match status" value="1"/>
</dbReference>
<dbReference type="EMBL" id="BEXT01000001">
    <property type="protein sequence ID" value="GBC60151.1"/>
    <property type="molecule type" value="Genomic_DNA"/>
</dbReference>
<evidence type="ECO:0000256" key="5">
    <source>
        <dbReference type="ARBA" id="ARBA00022807"/>
    </source>
</evidence>
<proteinExistence type="inferred from homology"/>
<dbReference type="InterPro" id="IPR000064">
    <property type="entry name" value="NLP_P60_dom"/>
</dbReference>
<dbReference type="GO" id="GO:0006508">
    <property type="term" value="P:proteolysis"/>
    <property type="evidence" value="ECO:0007669"/>
    <property type="project" value="UniProtKB-KW"/>
</dbReference>
<feature type="compositionally biased region" description="Basic and acidic residues" evidence="6">
    <location>
        <begin position="7"/>
        <end position="20"/>
    </location>
</feature>
<dbReference type="Proteomes" id="UP000288096">
    <property type="component" value="Unassembled WGS sequence"/>
</dbReference>
<dbReference type="PANTHER" id="PTHR47360">
    <property type="entry name" value="MUREIN DD-ENDOPEPTIDASE MEPS/MUREIN LD-CARBOXYPEPTIDASE"/>
    <property type="match status" value="1"/>
</dbReference>
<dbReference type="GO" id="GO:0008234">
    <property type="term" value="F:cysteine-type peptidase activity"/>
    <property type="evidence" value="ECO:0007669"/>
    <property type="project" value="UniProtKB-KW"/>
</dbReference>
<dbReference type="PROSITE" id="PS51935">
    <property type="entry name" value="NLPC_P60"/>
    <property type="match status" value="1"/>
</dbReference>
<protein>
    <submittedName>
        <fullName evidence="8">Glycoside hydrolase</fullName>
    </submittedName>
</protein>
<keyword evidence="5" id="KW-0788">Thiol protease</keyword>
<keyword evidence="2" id="KW-0645">Protease</keyword>
<dbReference type="InterPro" id="IPR038765">
    <property type="entry name" value="Papain-like_cys_pep_sf"/>
</dbReference>
<evidence type="ECO:0000256" key="1">
    <source>
        <dbReference type="ARBA" id="ARBA00007074"/>
    </source>
</evidence>
<sequence length="228" mass="26016">MKNGNKHRPDQSSDQRRHVPEPLPQCCPQKKNTDISLLQEIAPDLFPVLRSGKTDFAFGPKFGPNDASAAFYEEYSKRLGIKLDGTENRQLLLAIDDWLRTPYRFGGCSKRGIDCSCLVKTIYEDVYGIELTRTTRTIYKNIRYRNLIPVRDKKALREGDIICFRMRGRRVSHVGIYIKDNKFLHASLSKGVTIADLNKKYFKRRFVTGGRPDEAGMPGTSLSKLESP</sequence>
<evidence type="ECO:0000313" key="8">
    <source>
        <dbReference type="EMBL" id="GBC60151.1"/>
    </source>
</evidence>
<accession>A0A401FT59</accession>
<name>A0A401FT59_9BACT</name>
<evidence type="ECO:0000256" key="6">
    <source>
        <dbReference type="SAM" id="MobiDB-lite"/>
    </source>
</evidence>
<dbReference type="InterPro" id="IPR052062">
    <property type="entry name" value="Murein_DD/LD_carboxypeptidase"/>
</dbReference>
<evidence type="ECO:0000256" key="2">
    <source>
        <dbReference type="ARBA" id="ARBA00022670"/>
    </source>
</evidence>
<keyword evidence="9" id="KW-1185">Reference proteome</keyword>
<evidence type="ECO:0000256" key="3">
    <source>
        <dbReference type="ARBA" id="ARBA00022729"/>
    </source>
</evidence>
<dbReference type="SUPFAM" id="SSF54001">
    <property type="entry name" value="Cysteine proteinases"/>
    <property type="match status" value="1"/>
</dbReference>
<keyword evidence="3" id="KW-0732">Signal</keyword>
<dbReference type="RefSeq" id="WP_166404917.1">
    <property type="nucleotide sequence ID" value="NZ_BEXT01000001.1"/>
</dbReference>
<keyword evidence="4 8" id="KW-0378">Hydrolase</keyword>
<evidence type="ECO:0000256" key="4">
    <source>
        <dbReference type="ARBA" id="ARBA00022801"/>
    </source>
</evidence>
<gene>
    <name evidence="8" type="ORF">DENIS_1096</name>
</gene>
<organism evidence="8 9">
    <name type="scientific">Desulfonema ishimotonii</name>
    <dbReference type="NCBI Taxonomy" id="45657"/>
    <lineage>
        <taxon>Bacteria</taxon>
        <taxon>Pseudomonadati</taxon>
        <taxon>Thermodesulfobacteriota</taxon>
        <taxon>Desulfobacteria</taxon>
        <taxon>Desulfobacterales</taxon>
        <taxon>Desulfococcaceae</taxon>
        <taxon>Desulfonema</taxon>
    </lineage>
</organism>
<feature type="domain" description="NlpC/P60" evidence="7">
    <location>
        <begin position="85"/>
        <end position="213"/>
    </location>
</feature>
<evidence type="ECO:0000259" key="7">
    <source>
        <dbReference type="PROSITE" id="PS51935"/>
    </source>
</evidence>
<comment type="similarity">
    <text evidence="1">Belongs to the peptidase C40 family.</text>
</comment>
<dbReference type="Gene3D" id="3.90.1720.10">
    <property type="entry name" value="endopeptidase domain like (from Nostoc punctiforme)"/>
    <property type="match status" value="1"/>
</dbReference>